<gene>
    <name evidence="1" type="ORF">OV079_47370</name>
</gene>
<name>A0A9X3J3A8_9BACT</name>
<protein>
    <submittedName>
        <fullName evidence="1">Uncharacterized protein</fullName>
    </submittedName>
</protein>
<reference evidence="1" key="1">
    <citation type="submission" date="2022-11" db="EMBL/GenBank/DDBJ databases">
        <title>Minimal conservation of predation-associated metabolite biosynthetic gene clusters underscores biosynthetic potential of Myxococcota including descriptions for ten novel species: Archangium lansinium sp. nov., Myxococcus landrumus sp. nov., Nannocystis bai.</title>
        <authorList>
            <person name="Ahearne A."/>
            <person name="Stevens C."/>
            <person name="Phillips K."/>
        </authorList>
    </citation>
    <scope>NUCLEOTIDE SEQUENCE</scope>
    <source>
        <strain evidence="1">Na p29</strain>
    </source>
</reference>
<evidence type="ECO:0000313" key="2">
    <source>
        <dbReference type="Proteomes" id="UP001150924"/>
    </source>
</evidence>
<evidence type="ECO:0000313" key="1">
    <source>
        <dbReference type="EMBL" id="MCY1013030.1"/>
    </source>
</evidence>
<proteinExistence type="predicted"/>
<comment type="caution">
    <text evidence="1">The sequence shown here is derived from an EMBL/GenBank/DDBJ whole genome shotgun (WGS) entry which is preliminary data.</text>
</comment>
<dbReference type="Proteomes" id="UP001150924">
    <property type="component" value="Unassembled WGS sequence"/>
</dbReference>
<dbReference type="EMBL" id="JAPNKE010000002">
    <property type="protein sequence ID" value="MCY1013030.1"/>
    <property type="molecule type" value="Genomic_DNA"/>
</dbReference>
<sequence length="51" mass="5733">MIAWSPEEEETLRANVADAANLRGNERRKTVRLINQVAFVVPLPCKLPEAD</sequence>
<keyword evidence="2" id="KW-1185">Reference proteome</keyword>
<organism evidence="1 2">
    <name type="scientific">Nannocystis pusilla</name>
    <dbReference type="NCBI Taxonomy" id="889268"/>
    <lineage>
        <taxon>Bacteria</taxon>
        <taxon>Pseudomonadati</taxon>
        <taxon>Myxococcota</taxon>
        <taxon>Polyangia</taxon>
        <taxon>Nannocystales</taxon>
        <taxon>Nannocystaceae</taxon>
        <taxon>Nannocystis</taxon>
    </lineage>
</organism>
<dbReference type="RefSeq" id="WP_267776684.1">
    <property type="nucleotide sequence ID" value="NZ_JAPNKE010000002.1"/>
</dbReference>
<accession>A0A9X3J3A8</accession>
<dbReference type="AlphaFoldDB" id="A0A9X3J3A8"/>